<dbReference type="Pfam" id="PF07679">
    <property type="entry name" value="I-set"/>
    <property type="match status" value="1"/>
</dbReference>
<proteinExistence type="inferred from homology"/>
<dbReference type="InterPro" id="IPR001309">
    <property type="entry name" value="Pept_C14_p20"/>
</dbReference>
<evidence type="ECO:0000313" key="4">
    <source>
        <dbReference type="EMBL" id="WAR28269.1"/>
    </source>
</evidence>
<comment type="similarity">
    <text evidence="1">Belongs to the peptidase C14A family.</text>
</comment>
<dbReference type="SUPFAM" id="SSF48726">
    <property type="entry name" value="Immunoglobulin"/>
    <property type="match status" value="1"/>
</dbReference>
<dbReference type="InterPro" id="IPR013098">
    <property type="entry name" value="Ig_I-set"/>
</dbReference>
<dbReference type="EMBL" id="CP111026">
    <property type="protein sequence ID" value="WAR28269.1"/>
    <property type="molecule type" value="Genomic_DNA"/>
</dbReference>
<dbReference type="Gene3D" id="3.40.50.1460">
    <property type="match status" value="1"/>
</dbReference>
<dbReference type="InterPro" id="IPR007110">
    <property type="entry name" value="Ig-like_dom"/>
</dbReference>
<dbReference type="Pfam" id="PF00656">
    <property type="entry name" value="Peptidase_C14"/>
    <property type="match status" value="1"/>
</dbReference>
<dbReference type="PANTHER" id="PTHR10454">
    <property type="entry name" value="CASPASE"/>
    <property type="match status" value="1"/>
</dbReference>
<dbReference type="SMART" id="SM00115">
    <property type="entry name" value="CASc"/>
    <property type="match status" value="1"/>
</dbReference>
<keyword evidence="5" id="KW-1185">Reference proteome</keyword>
<dbReference type="InterPro" id="IPR013783">
    <property type="entry name" value="Ig-like_fold"/>
</dbReference>
<feature type="domain" description="Caspase family p20" evidence="2">
    <location>
        <begin position="8"/>
        <end position="147"/>
    </location>
</feature>
<sequence>MTYELDSGKGYAVLLVYEKFKHVNNRKGSEKDFENMKYLTKSLGLEQNNLGHEKNLTRDETLKVLEDARNSLITKDDCQMFVFMISTHGEESANNAAAGQKDHALVCSDDKKIFLSTDVVKRFSDHNCPVLKGKPKLFFIQACRSVHHTWYMEKGTKLINTDAKISTNRDKTTITVARDKDNNYETKQSIDVEDIAQIHTSKSSDNIKDSKEFHLVLKGGKGKEEFIASTQDHADAWVIVPKNSVSSILAKRIWMDGKEENGHVRFQKRLNGILWDYCSSDVTGVAGGAGSQTSADLLTMERENKDEIEADTTGRYDNETKVLGFTQPLQDMNINTGTDDVILSCKTNCPNVKWGKDGKPIESTTRVKIEQKGFVHQLKFTKVENGDSGLYTCSISKDCSTSSSLNVGGLTKRLQNKYLDAGTENVTLSCTTNSDKVKWKKR</sequence>
<dbReference type="InterPro" id="IPR036179">
    <property type="entry name" value="Ig-like_dom_sf"/>
</dbReference>
<protein>
    <submittedName>
        <fullName evidence="4">CASPA-like protein</fullName>
    </submittedName>
</protein>
<dbReference type="InterPro" id="IPR015917">
    <property type="entry name" value="Pept_C14A"/>
</dbReference>
<dbReference type="SUPFAM" id="SSF52129">
    <property type="entry name" value="Caspase-like"/>
    <property type="match status" value="1"/>
</dbReference>
<dbReference type="PANTHER" id="PTHR10454:SF210">
    <property type="entry name" value="CASPASE-2"/>
    <property type="match status" value="1"/>
</dbReference>
<dbReference type="Gene3D" id="2.60.40.10">
    <property type="entry name" value="Immunoglobulins"/>
    <property type="match status" value="1"/>
</dbReference>
<feature type="domain" description="Ig-like" evidence="3">
    <location>
        <begin position="350"/>
        <end position="406"/>
    </location>
</feature>
<name>A0ABY7G4G5_MYAAR</name>
<dbReference type="PROSITE" id="PS50208">
    <property type="entry name" value="CASPASE_P20"/>
    <property type="match status" value="1"/>
</dbReference>
<dbReference type="InterPro" id="IPR011600">
    <property type="entry name" value="Pept_C14_caspase"/>
</dbReference>
<evidence type="ECO:0000313" key="5">
    <source>
        <dbReference type="Proteomes" id="UP001164746"/>
    </source>
</evidence>
<dbReference type="InterPro" id="IPR029030">
    <property type="entry name" value="Caspase-like_dom_sf"/>
</dbReference>
<organism evidence="4 5">
    <name type="scientific">Mya arenaria</name>
    <name type="common">Soft-shell clam</name>
    <dbReference type="NCBI Taxonomy" id="6604"/>
    <lineage>
        <taxon>Eukaryota</taxon>
        <taxon>Metazoa</taxon>
        <taxon>Spiralia</taxon>
        <taxon>Lophotrochozoa</taxon>
        <taxon>Mollusca</taxon>
        <taxon>Bivalvia</taxon>
        <taxon>Autobranchia</taxon>
        <taxon>Heteroconchia</taxon>
        <taxon>Euheterodonta</taxon>
        <taxon>Imparidentia</taxon>
        <taxon>Neoheterodontei</taxon>
        <taxon>Myida</taxon>
        <taxon>Myoidea</taxon>
        <taxon>Myidae</taxon>
        <taxon>Mya</taxon>
    </lineage>
</organism>
<reference evidence="4" key="1">
    <citation type="submission" date="2022-11" db="EMBL/GenBank/DDBJ databases">
        <title>Centuries of genome instability and evolution in soft-shell clam transmissible cancer (bioRxiv).</title>
        <authorList>
            <person name="Hart S.F.M."/>
            <person name="Yonemitsu M.A."/>
            <person name="Giersch R.M."/>
            <person name="Beal B.F."/>
            <person name="Arriagada G."/>
            <person name="Davis B.W."/>
            <person name="Ostrander E.A."/>
            <person name="Goff S.P."/>
            <person name="Metzger M.J."/>
        </authorList>
    </citation>
    <scope>NUCLEOTIDE SEQUENCE</scope>
    <source>
        <strain evidence="4">MELC-2E11</strain>
        <tissue evidence="4">Siphon/mantle</tissue>
    </source>
</reference>
<accession>A0ABY7G4G5</accession>
<dbReference type="InterPro" id="IPR002398">
    <property type="entry name" value="Pept_C14"/>
</dbReference>
<evidence type="ECO:0000259" key="2">
    <source>
        <dbReference type="PROSITE" id="PS50208"/>
    </source>
</evidence>
<evidence type="ECO:0000259" key="3">
    <source>
        <dbReference type="PROSITE" id="PS50835"/>
    </source>
</evidence>
<dbReference type="PRINTS" id="PR00376">
    <property type="entry name" value="IL1BCENZYME"/>
</dbReference>
<gene>
    <name evidence="4" type="ORF">MAR_013973</name>
</gene>
<evidence type="ECO:0000256" key="1">
    <source>
        <dbReference type="ARBA" id="ARBA00010134"/>
    </source>
</evidence>
<dbReference type="PROSITE" id="PS50835">
    <property type="entry name" value="IG_LIKE"/>
    <property type="match status" value="1"/>
</dbReference>
<dbReference type="Proteomes" id="UP001164746">
    <property type="component" value="Chromosome 15"/>
</dbReference>